<feature type="compositionally biased region" description="Basic and acidic residues" evidence="1">
    <location>
        <begin position="105"/>
        <end position="118"/>
    </location>
</feature>
<dbReference type="InterPro" id="IPR007275">
    <property type="entry name" value="YTH_domain"/>
</dbReference>
<dbReference type="Gene3D" id="3.10.590.10">
    <property type="entry name" value="ph1033 like domains"/>
    <property type="match status" value="1"/>
</dbReference>
<accession>A0A9J7MF55</accession>
<feature type="compositionally biased region" description="Basic and acidic residues" evidence="1">
    <location>
        <begin position="197"/>
        <end position="225"/>
    </location>
</feature>
<dbReference type="AlphaFoldDB" id="A0A9J7MF55"/>
<dbReference type="RefSeq" id="XP_035700123.1">
    <property type="nucleotide sequence ID" value="XM_035844230.1"/>
</dbReference>
<evidence type="ECO:0000313" key="3">
    <source>
        <dbReference type="Proteomes" id="UP000001554"/>
    </source>
</evidence>
<feature type="compositionally biased region" description="Polar residues" evidence="1">
    <location>
        <begin position="361"/>
        <end position="371"/>
    </location>
</feature>
<evidence type="ECO:0000256" key="1">
    <source>
        <dbReference type="SAM" id="MobiDB-lite"/>
    </source>
</evidence>
<dbReference type="PANTHER" id="PTHR12357:SF3">
    <property type="entry name" value="YTH DOMAIN-CONTAINING PROTEIN 1"/>
    <property type="match status" value="1"/>
</dbReference>
<dbReference type="InterPro" id="IPR045168">
    <property type="entry name" value="YTH_prot"/>
</dbReference>
<keyword evidence="3" id="KW-1185">Reference proteome</keyword>
<dbReference type="GO" id="GO:0000398">
    <property type="term" value="P:mRNA splicing, via spliceosome"/>
    <property type="evidence" value="ECO:0000318"/>
    <property type="project" value="GO_Central"/>
</dbReference>
<feature type="compositionally biased region" description="Basic residues" evidence="1">
    <location>
        <begin position="119"/>
        <end position="128"/>
    </location>
</feature>
<gene>
    <name evidence="4" type="primary">LOC118432598</name>
</gene>
<feature type="region of interest" description="Disordered" evidence="1">
    <location>
        <begin position="26"/>
        <end position="387"/>
    </location>
</feature>
<dbReference type="GO" id="GO:1990247">
    <property type="term" value="F:N6-methyladenosine-containing RNA reader activity"/>
    <property type="evidence" value="ECO:0000318"/>
    <property type="project" value="GO_Central"/>
</dbReference>
<feature type="compositionally biased region" description="Low complexity" evidence="1">
    <location>
        <begin position="286"/>
        <end position="329"/>
    </location>
</feature>
<dbReference type="GO" id="GO:0000381">
    <property type="term" value="P:regulation of alternative mRNA splicing, via spliceosome"/>
    <property type="evidence" value="ECO:0000318"/>
    <property type="project" value="GO_Central"/>
</dbReference>
<dbReference type="GO" id="GO:0003729">
    <property type="term" value="F:mRNA binding"/>
    <property type="evidence" value="ECO:0000318"/>
    <property type="project" value="GO_Central"/>
</dbReference>
<dbReference type="OrthoDB" id="5842105at2759"/>
<proteinExistence type="predicted"/>
<feature type="compositionally biased region" description="Polar residues" evidence="1">
    <location>
        <begin position="64"/>
        <end position="73"/>
    </location>
</feature>
<feature type="compositionally biased region" description="Basic and acidic residues" evidence="1">
    <location>
        <begin position="559"/>
        <end position="578"/>
    </location>
</feature>
<dbReference type="CDD" id="cd21134">
    <property type="entry name" value="YTH"/>
    <property type="match status" value="1"/>
</dbReference>
<feature type="region of interest" description="Disordered" evidence="1">
    <location>
        <begin position="559"/>
        <end position="580"/>
    </location>
</feature>
<feature type="compositionally biased region" description="Basic and acidic residues" evidence="1">
    <location>
        <begin position="35"/>
        <end position="45"/>
    </location>
</feature>
<dbReference type="Pfam" id="PF04146">
    <property type="entry name" value="YTH"/>
    <property type="match status" value="1"/>
</dbReference>
<organism evidence="3 4">
    <name type="scientific">Branchiostoma floridae</name>
    <name type="common">Florida lancelet</name>
    <name type="synonym">Amphioxus</name>
    <dbReference type="NCBI Taxonomy" id="7739"/>
    <lineage>
        <taxon>Eukaryota</taxon>
        <taxon>Metazoa</taxon>
        <taxon>Chordata</taxon>
        <taxon>Cephalochordata</taxon>
        <taxon>Leptocardii</taxon>
        <taxon>Amphioxiformes</taxon>
        <taxon>Branchiostomatidae</taxon>
        <taxon>Branchiostoma</taxon>
    </lineage>
</organism>
<reference evidence="4" key="3">
    <citation type="submission" date="2025-08" db="UniProtKB">
        <authorList>
            <consortium name="RefSeq"/>
        </authorList>
    </citation>
    <scope>IDENTIFICATION</scope>
</reference>
<dbReference type="Proteomes" id="UP000001554">
    <property type="component" value="Chromosome 15"/>
</dbReference>
<evidence type="ECO:0000313" key="4">
    <source>
        <dbReference type="RefSeq" id="XP_035700123.1"/>
    </source>
</evidence>
<dbReference type="PROSITE" id="PS50882">
    <property type="entry name" value="YTH"/>
    <property type="match status" value="1"/>
</dbReference>
<feature type="compositionally biased region" description="Basic and acidic residues" evidence="1">
    <location>
        <begin position="129"/>
        <end position="173"/>
    </location>
</feature>
<evidence type="ECO:0000259" key="2">
    <source>
        <dbReference type="PROSITE" id="PS50882"/>
    </source>
</evidence>
<dbReference type="KEGG" id="bfo:118432598"/>
<sequence>MNNEASRGGGDEAVNLLDDILCLSGEAPADDDLFMDNKDRAEGAKKGMTGRSGRQKHRKVGATTRAQRSNTAADKSPRKKQEATGDDKAGEVPGKTVVGTSPANKDVRETLTGSERRKGPGRGRKARESKKGVEMSQETDKDKRQDVEKQDREAARGKQKDKDVSKQLLDRTLSEGGALDTKEDIAMELGEEGTTDTEDKPLKKHGDSRKMAEHSKTSKEDKEQILEMLSMSKSEAFTREDDPLSLENLEEKAMEVSEDAPGVVEPPPADTEPVSSQEMEFDTRSEASTSSSHSHSFSSGSHSLSRSPSPSGMDSRSPSRSLSPVSQHSDSAAEGTESKKPSRDDRRKRKRKISPIVFDRGNTSDSENEAASRSKRTRVPSSSVKAVKKDQSSKLRYLFRDARFFLVKSNNHENVALAKAKGVWSTPPNNEMRLNQAFKDSRNIILVFSVKESGKFQGFARMSSESRRDVKPVQWVLPPGLSAKALGGVIKLDWINRHELPFTKTTHLFNAWNENKPIKIGRDGQELEPNCAAALCQMFPPDEHVDLSAICRRSRRQYYGEKKRHDAPRSEERVRRPDGASSRRWRYMEYEEARRKRFRREYYGPGYKDHRGRPEDRPRFHGMRREAMLNGSYPDYMHEMYPPSRPPPMAMPPYPGPPPHQHPIDPQFGGYPHATLHHDRRVQDYAGPHREDRGYKEKRMYDSHSHAVACDEFLRRTSRSSRSRSQRFSRR</sequence>
<feature type="domain" description="YTH" evidence="2">
    <location>
        <begin position="402"/>
        <end position="539"/>
    </location>
</feature>
<reference evidence="3" key="2">
    <citation type="journal article" date="2020" name="Nat. Ecol. Evol.">
        <title>Deeply conserved synteny resolves early events in vertebrate evolution.</title>
        <authorList>
            <person name="Simakov O."/>
            <person name="Marletaz F."/>
            <person name="Yue J.X."/>
            <person name="O'Connell B."/>
            <person name="Jenkins J."/>
            <person name="Brandt A."/>
            <person name="Calef R."/>
            <person name="Tung C.H."/>
            <person name="Huang T.K."/>
            <person name="Schmutz J."/>
            <person name="Satoh N."/>
            <person name="Yu J.K."/>
            <person name="Putnam N.H."/>
            <person name="Green R.E."/>
            <person name="Rokhsar D.S."/>
        </authorList>
    </citation>
    <scope>NUCLEOTIDE SEQUENCE [LARGE SCALE GENOMIC DNA]</scope>
    <source>
        <strain evidence="3">S238N-H82</strain>
    </source>
</reference>
<reference evidence="4" key="1">
    <citation type="journal article" date="2016" name="Genome Biol. Evol.">
        <title>Conserved non-coding elements in the most distant genera of cephalochordates: the Goldilocks principle.</title>
        <authorList>
            <person name="Yue J.X."/>
            <person name="Kozmikova I."/>
            <person name="Ono H."/>
            <person name="Nossa C.W."/>
            <person name="Kozmik Z."/>
            <person name="Putnam N.H."/>
            <person name="Yu J.K."/>
            <person name="Holland L.Z."/>
        </authorList>
    </citation>
    <scope>NUCLEOTIDE SEQUENCE</scope>
</reference>
<dbReference type="GO" id="GO:0005654">
    <property type="term" value="C:nucleoplasm"/>
    <property type="evidence" value="ECO:0000318"/>
    <property type="project" value="GO_Central"/>
</dbReference>
<dbReference type="PANTHER" id="PTHR12357">
    <property type="entry name" value="YTH YT521-B HOMOLOGY DOMAIN-CONTAINING"/>
    <property type="match status" value="1"/>
</dbReference>
<name>A0A9J7MF55_BRAFL</name>
<protein>
    <submittedName>
        <fullName evidence="4">YTH domain-containing protein 1-like</fullName>
    </submittedName>
</protein>
<feature type="compositionally biased region" description="Basic and acidic residues" evidence="1">
    <location>
        <begin position="75"/>
        <end position="90"/>
    </location>
</feature>
<feature type="compositionally biased region" description="Basic and acidic residues" evidence="1">
    <location>
        <begin position="336"/>
        <end position="345"/>
    </location>
</feature>
<dbReference type="GeneID" id="118432598"/>